<reference evidence="1 2" key="1">
    <citation type="submission" date="2016-11" db="EMBL/GenBank/DDBJ databases">
        <title>Trade-off between light-utilization and light-protection in marine flavobacteria.</title>
        <authorList>
            <person name="Kumagai Y."/>
        </authorList>
    </citation>
    <scope>NUCLEOTIDE SEQUENCE [LARGE SCALE GENOMIC DNA]</scope>
    <source>
        <strain evidence="1 2">NBRC 107125</strain>
    </source>
</reference>
<dbReference type="Proteomes" id="UP000193450">
    <property type="component" value="Chromosome"/>
</dbReference>
<protein>
    <recommendedName>
        <fullName evidence="3">DUF3604 domain-containing protein</fullName>
    </recommendedName>
</protein>
<dbReference type="KEGG" id="osg:BST96_00495"/>
<dbReference type="RefSeq" id="WP_085756813.1">
    <property type="nucleotide sequence ID" value="NZ_CP019343.1"/>
</dbReference>
<organism evidence="1 2">
    <name type="scientific">Oceanicoccus sagamiensis</name>
    <dbReference type="NCBI Taxonomy" id="716816"/>
    <lineage>
        <taxon>Bacteria</taxon>
        <taxon>Pseudomonadati</taxon>
        <taxon>Pseudomonadota</taxon>
        <taxon>Gammaproteobacteria</taxon>
        <taxon>Cellvibrionales</taxon>
        <taxon>Spongiibacteraceae</taxon>
        <taxon>Oceanicoccus</taxon>
    </lineage>
</organism>
<sequence>MLKKFFLTVLIALILLTGFIAVKFLFPMAKVLDRVGPGTTPRDLALQDDSRVVAPYLAANHQQPPAEAMTSSTKNLYWGELHLHTTESFDASMMGNKLSIEDAYRFAKGEPLLSPGGETMQLSRPLDFVAITDHAEGFGTRTHCSDNNLSLRERGACWLMGMDNPSLFTIFVDGARGTAAPGDPSLPAGVYQPEYRQPLELGNFPTCKPGEAAAERCYNNTRSDWARYVQLANAYYEPGELTTLIAYEFSPTLPDQGKHHRNIIFRSDTVPDRAISSFDVPNAIELWKGLEAGCDKADGCDFLTIPHNPNKAWGLTYSRYTWDGQLYGEDDWRLRQKREPLTEIFQIKGSQECAFGIGATDEECSFAQVLDPCKPGETTGCAFQTSFVRQGMKVGLELEQELGFNPLQNGFVAATDSHNSNPGDVEEWDYRGSAGTVQSPALRRLRQLKKDSKAYQQMLKFNTPGGLAAVWAPENTREAIFDALARRETYGTSGPRMALRFYAGWDIDQAMLEAPELMAQLETQAVPMGRVLPASEQLEENNQGPDFFVWAVRDPMDAPLQRLQMVKGWIDAAGQTHENVVDIACADGLQVDSATGRCPDNGASVDLTTCQYSSGSGATELKTLWRDPEYDPKQSAFYYVRVLMNPTCRWSSFDAIRLGREPDPSVPATIRERAWSSPIWSGASQ</sequence>
<evidence type="ECO:0000313" key="1">
    <source>
        <dbReference type="EMBL" id="ARN72725.1"/>
    </source>
</evidence>
<dbReference type="STRING" id="716816.BST96_00495"/>
<proteinExistence type="predicted"/>
<evidence type="ECO:0008006" key="3">
    <source>
        <dbReference type="Google" id="ProtNLM"/>
    </source>
</evidence>
<dbReference type="OrthoDB" id="543560at2"/>
<dbReference type="AlphaFoldDB" id="A0A1X9N9V0"/>
<dbReference type="Gene3D" id="3.20.20.140">
    <property type="entry name" value="Metal-dependent hydrolases"/>
    <property type="match status" value="1"/>
</dbReference>
<accession>A0A1X9N9V0</accession>
<dbReference type="Pfam" id="PF12228">
    <property type="entry name" value="DUF3604"/>
    <property type="match status" value="1"/>
</dbReference>
<evidence type="ECO:0000313" key="2">
    <source>
        <dbReference type="Proteomes" id="UP000193450"/>
    </source>
</evidence>
<gene>
    <name evidence="1" type="ORF">BST96_00495</name>
</gene>
<name>A0A1X9N9V0_9GAMM</name>
<dbReference type="InterPro" id="IPR022028">
    <property type="entry name" value="DUF3604"/>
</dbReference>
<keyword evidence="2" id="KW-1185">Reference proteome</keyword>
<dbReference type="EMBL" id="CP019343">
    <property type="protein sequence ID" value="ARN72725.1"/>
    <property type="molecule type" value="Genomic_DNA"/>
</dbReference>